<evidence type="ECO:0000256" key="3">
    <source>
        <dbReference type="ARBA" id="ARBA00022737"/>
    </source>
</evidence>
<keyword evidence="3" id="KW-0677">Repeat</keyword>
<evidence type="ECO:0000256" key="2">
    <source>
        <dbReference type="ARBA" id="ARBA00022574"/>
    </source>
</evidence>
<dbReference type="RefSeq" id="XP_023566743.1">
    <property type="nucleotide sequence ID" value="XM_023710975.1"/>
</dbReference>
<evidence type="ECO:0000256" key="4">
    <source>
        <dbReference type="ARBA" id="ARBA00023054"/>
    </source>
</evidence>
<dbReference type="AlphaFoldDB" id="A0A6P6E361"/>
<dbReference type="PANTHER" id="PTHR14897:SF5">
    <property type="entry name" value="WD REPEAT AND COILED-COIL-CONTAINING PROTEIN"/>
    <property type="match status" value="1"/>
</dbReference>
<keyword evidence="2" id="KW-0853">WD repeat</keyword>
<name>A0A6P6E361_OCTDE</name>
<dbReference type="Pfam" id="PF15390">
    <property type="entry name" value="WDCP"/>
    <property type="match status" value="1"/>
</dbReference>
<evidence type="ECO:0000313" key="7">
    <source>
        <dbReference type="RefSeq" id="XP_004627616.2"/>
    </source>
</evidence>
<dbReference type="SUPFAM" id="SSF101908">
    <property type="entry name" value="Putative isomerase YbhE"/>
    <property type="match status" value="1"/>
</dbReference>
<dbReference type="InterPro" id="IPR028041">
    <property type="entry name" value="WDCP"/>
</dbReference>
<dbReference type="GO" id="GO:0019900">
    <property type="term" value="F:kinase binding"/>
    <property type="evidence" value="ECO:0007669"/>
    <property type="project" value="TreeGrafter"/>
</dbReference>
<dbReference type="GeneID" id="101578454"/>
<feature type="region of interest" description="Disordered" evidence="5">
    <location>
        <begin position="674"/>
        <end position="715"/>
    </location>
</feature>
<gene>
    <name evidence="7 8 9 10" type="primary">Wdcp</name>
</gene>
<reference evidence="7 8" key="1">
    <citation type="submission" date="2025-04" db="UniProtKB">
        <authorList>
            <consortium name="RefSeq"/>
        </authorList>
    </citation>
    <scope>IDENTIFICATION</scope>
</reference>
<keyword evidence="6" id="KW-1185">Reference proteome</keyword>
<dbReference type="RefSeq" id="XP_023566745.1">
    <property type="nucleotide sequence ID" value="XM_023710977.1"/>
</dbReference>
<dbReference type="RefSeq" id="XP_004627616.2">
    <property type="nucleotide sequence ID" value="XM_004627559.2"/>
</dbReference>
<accession>A0A6P6E361</accession>
<organism evidence="6 9">
    <name type="scientific">Octodon degus</name>
    <name type="common">Degu</name>
    <name type="synonym">Sciurus degus</name>
    <dbReference type="NCBI Taxonomy" id="10160"/>
    <lineage>
        <taxon>Eukaryota</taxon>
        <taxon>Metazoa</taxon>
        <taxon>Chordata</taxon>
        <taxon>Craniata</taxon>
        <taxon>Vertebrata</taxon>
        <taxon>Euteleostomi</taxon>
        <taxon>Mammalia</taxon>
        <taxon>Eutheria</taxon>
        <taxon>Euarchontoglires</taxon>
        <taxon>Glires</taxon>
        <taxon>Rodentia</taxon>
        <taxon>Hystricomorpha</taxon>
        <taxon>Octodontidae</taxon>
        <taxon>Octodon</taxon>
    </lineage>
</organism>
<evidence type="ECO:0000313" key="6">
    <source>
        <dbReference type="Proteomes" id="UP000515203"/>
    </source>
</evidence>
<proteinExistence type="predicted"/>
<evidence type="ECO:0000313" key="9">
    <source>
        <dbReference type="RefSeq" id="XP_023566744.1"/>
    </source>
</evidence>
<evidence type="ECO:0000313" key="8">
    <source>
        <dbReference type="RefSeq" id="XP_023566743.1"/>
    </source>
</evidence>
<protein>
    <recommendedName>
        <fullName evidence="1">WD repeat and coiled-coil-containing protein</fullName>
    </recommendedName>
</protein>
<evidence type="ECO:0000256" key="1">
    <source>
        <dbReference type="ARBA" id="ARBA00015683"/>
    </source>
</evidence>
<dbReference type="Proteomes" id="UP000515203">
    <property type="component" value="Unplaced"/>
</dbReference>
<evidence type="ECO:0000256" key="5">
    <source>
        <dbReference type="SAM" id="MobiDB-lite"/>
    </source>
</evidence>
<dbReference type="PANTHER" id="PTHR14897">
    <property type="entry name" value="WD REPEAT AND COILED-COIL-CONTAINING PROTEIN"/>
    <property type="match status" value="1"/>
</dbReference>
<sequence>MERMKLGEGRLLRTRLNVLCEALHPTHGLAWTDGNQVVVTELQLHSGVVKFGDSRILGQFEHVWGVSWAPPDTAGVPALLAVQHKKHVTVWQLCPTTTRSSKWLMSQTAEIRESLDVLPQGCVWHPKNSVLTVLTAHDASVFPRVRCDNSRVKVDVGAQGRIHCACWTRDGQRLVVAVGSCLHSYTWDSAQKTLHRCSFCPLLNVDSRVCSIRATTDLEVAVTTELPLDKICSLKAAELIDVPTNGKYVGLHSSPGASEMSSADEEVAASETDCEIPVSPSISHLLDLTHLRFNPPQSEGSALICLRKKDYLTGTGQDSSHLVLVTFGKEVTMTRKVTIPGILVPDLIAFNVKTQVVAVASNTCNIILIYSVTPSSMPNIQHIQLENDERPKGISFVTDKLLLILVGKQKSTNSAFLPSSESDQYVIHLVVREVMLEEESSPTSNETQNADATCNGLLNKANRKKLIESLSPGFCHQNRELLITANTNSQGAKPGKTLIEEVESPPSSILDGSISLETPPRPSWAQGALPGLTSMPEPPNVPRREDLETVQLTKGLEVLSRSVTEMQQCLSELRDFLYSKKKSSPVYPLSKDPPYVHIIYQKPCCVGPVEKRAVLLCDGKLRLSVIQQMFGLSLVEMLHDSHWILLSADSEGFVPLTFTATQVLVVRDGSPRSSEVIGDSLSPSQDPVSLSKGSGDLAAQNQGTPSCPHCMGGAT</sequence>
<dbReference type="RefSeq" id="XP_023566744.1">
    <property type="nucleotide sequence ID" value="XM_023710976.1"/>
</dbReference>
<dbReference type="OrthoDB" id="6409262at2759"/>
<keyword evidence="4" id="KW-0175">Coiled coil</keyword>
<dbReference type="CTD" id="80304"/>
<evidence type="ECO:0000313" key="10">
    <source>
        <dbReference type="RefSeq" id="XP_023566745.1"/>
    </source>
</evidence>
<feature type="compositionally biased region" description="Polar residues" evidence="5">
    <location>
        <begin position="681"/>
        <end position="692"/>
    </location>
</feature>